<organism evidence="1 2">
    <name type="scientific">Morus notabilis</name>
    <dbReference type="NCBI Taxonomy" id="981085"/>
    <lineage>
        <taxon>Eukaryota</taxon>
        <taxon>Viridiplantae</taxon>
        <taxon>Streptophyta</taxon>
        <taxon>Embryophyta</taxon>
        <taxon>Tracheophyta</taxon>
        <taxon>Spermatophyta</taxon>
        <taxon>Magnoliopsida</taxon>
        <taxon>eudicotyledons</taxon>
        <taxon>Gunneridae</taxon>
        <taxon>Pentapetalae</taxon>
        <taxon>rosids</taxon>
        <taxon>fabids</taxon>
        <taxon>Rosales</taxon>
        <taxon>Moraceae</taxon>
        <taxon>Moreae</taxon>
        <taxon>Morus</taxon>
    </lineage>
</organism>
<name>W9S6C9_9ROSA</name>
<accession>W9S6C9</accession>
<gene>
    <name evidence="1" type="ORF">L484_002250</name>
</gene>
<protein>
    <submittedName>
        <fullName evidence="1">Uncharacterized protein</fullName>
    </submittedName>
</protein>
<dbReference type="Proteomes" id="UP000030645">
    <property type="component" value="Unassembled WGS sequence"/>
</dbReference>
<evidence type="ECO:0000313" key="1">
    <source>
        <dbReference type="EMBL" id="EXC28178.1"/>
    </source>
</evidence>
<evidence type="ECO:0000313" key="2">
    <source>
        <dbReference type="Proteomes" id="UP000030645"/>
    </source>
</evidence>
<keyword evidence="2" id="KW-1185">Reference proteome</keyword>
<sequence length="96" mass="10871">MYWPFHTAPKKFTVVGSRQDLLCDRGCEFLEPIYDNGEGELERKGRVLRSSEDCDDREIEVVETGGAIFGEHDGREREKFARLEVQLPVIATVLGG</sequence>
<proteinExistence type="predicted"/>
<dbReference type="AlphaFoldDB" id="W9S6C9"/>
<dbReference type="EMBL" id="KE346161">
    <property type="protein sequence ID" value="EXC28178.1"/>
    <property type="molecule type" value="Genomic_DNA"/>
</dbReference>
<reference evidence="2" key="1">
    <citation type="submission" date="2013-01" db="EMBL/GenBank/DDBJ databases">
        <title>Draft Genome Sequence of a Mulberry Tree, Morus notabilis C.K. Schneid.</title>
        <authorList>
            <person name="He N."/>
            <person name="Zhao S."/>
        </authorList>
    </citation>
    <scope>NUCLEOTIDE SEQUENCE</scope>
</reference>